<dbReference type="EMBL" id="GGEC01056084">
    <property type="protein sequence ID" value="MBX36568.1"/>
    <property type="molecule type" value="Transcribed_RNA"/>
</dbReference>
<name>A0A2P2N283_RHIMU</name>
<sequence>MTKLAQIVYFCKPLPVSLKAFYFEPLNGHNQTTSWFSRSQCVCINPSFENTTKTSFSKKCV</sequence>
<dbReference type="AlphaFoldDB" id="A0A2P2N283"/>
<proteinExistence type="predicted"/>
<organism evidence="1">
    <name type="scientific">Rhizophora mucronata</name>
    <name type="common">Asiatic mangrove</name>
    <dbReference type="NCBI Taxonomy" id="61149"/>
    <lineage>
        <taxon>Eukaryota</taxon>
        <taxon>Viridiplantae</taxon>
        <taxon>Streptophyta</taxon>
        <taxon>Embryophyta</taxon>
        <taxon>Tracheophyta</taxon>
        <taxon>Spermatophyta</taxon>
        <taxon>Magnoliopsida</taxon>
        <taxon>eudicotyledons</taxon>
        <taxon>Gunneridae</taxon>
        <taxon>Pentapetalae</taxon>
        <taxon>rosids</taxon>
        <taxon>fabids</taxon>
        <taxon>Malpighiales</taxon>
        <taxon>Rhizophoraceae</taxon>
        <taxon>Rhizophora</taxon>
    </lineage>
</organism>
<accession>A0A2P2N283</accession>
<protein>
    <submittedName>
        <fullName evidence="1">Uncharacterized protein</fullName>
    </submittedName>
</protein>
<evidence type="ECO:0000313" key="1">
    <source>
        <dbReference type="EMBL" id="MBX36568.1"/>
    </source>
</evidence>
<reference evidence="1" key="1">
    <citation type="submission" date="2018-02" db="EMBL/GenBank/DDBJ databases">
        <title>Rhizophora mucronata_Transcriptome.</title>
        <authorList>
            <person name="Meera S.P."/>
            <person name="Sreeshan A."/>
            <person name="Augustine A."/>
        </authorList>
    </citation>
    <scope>NUCLEOTIDE SEQUENCE</scope>
    <source>
        <tissue evidence="1">Leaf</tissue>
    </source>
</reference>